<dbReference type="GO" id="GO:0051920">
    <property type="term" value="F:peroxiredoxin activity"/>
    <property type="evidence" value="ECO:0007669"/>
    <property type="project" value="InterPro"/>
</dbReference>
<dbReference type="SUPFAM" id="SSF69118">
    <property type="entry name" value="AhpD-like"/>
    <property type="match status" value="2"/>
</dbReference>
<dbReference type="Gene3D" id="1.20.1290.10">
    <property type="entry name" value="AhpD-like"/>
    <property type="match status" value="1"/>
</dbReference>
<dbReference type="InterPro" id="IPR003779">
    <property type="entry name" value="CMD-like"/>
</dbReference>
<gene>
    <name evidence="3" type="ORF">SAMN04489720_2645</name>
</gene>
<keyword evidence="3" id="KW-0560">Oxidoreductase</keyword>
<evidence type="ECO:0000256" key="1">
    <source>
        <dbReference type="SAM" id="MobiDB-lite"/>
    </source>
</evidence>
<dbReference type="Proteomes" id="UP000198822">
    <property type="component" value="Chromosome I"/>
</dbReference>
<dbReference type="EMBL" id="LT629695">
    <property type="protein sequence ID" value="SDH86360.1"/>
    <property type="molecule type" value="Genomic_DNA"/>
</dbReference>
<keyword evidence="3" id="KW-0575">Peroxidase</keyword>
<dbReference type="PANTHER" id="PTHR35446">
    <property type="entry name" value="SI:CH211-175M2.5"/>
    <property type="match status" value="1"/>
</dbReference>
<feature type="region of interest" description="Disordered" evidence="1">
    <location>
        <begin position="157"/>
        <end position="179"/>
    </location>
</feature>
<dbReference type="STRING" id="399736.SAMN04489720_2645"/>
<dbReference type="InterPro" id="IPR029032">
    <property type="entry name" value="AhpD-like"/>
</dbReference>
<protein>
    <submittedName>
        <fullName evidence="3">Alkylhydroperoxidase domain protein, Avi_7169 family</fullName>
    </submittedName>
</protein>
<dbReference type="OrthoDB" id="3667834at2"/>
<evidence type="ECO:0000313" key="4">
    <source>
        <dbReference type="Proteomes" id="UP000198822"/>
    </source>
</evidence>
<feature type="domain" description="Carboxymuconolactone decarboxylase-like" evidence="2">
    <location>
        <begin position="231"/>
        <end position="295"/>
    </location>
</feature>
<dbReference type="RefSeq" id="WP_092505709.1">
    <property type="nucleotide sequence ID" value="NZ_LT629695.1"/>
</dbReference>
<dbReference type="InterPro" id="IPR010195">
    <property type="entry name" value="Uncharacterised_peroxidase-rel"/>
</dbReference>
<dbReference type="InterPro" id="IPR004675">
    <property type="entry name" value="AhpD_core"/>
</dbReference>
<accession>A0A1G8FWB7</accession>
<evidence type="ECO:0000259" key="2">
    <source>
        <dbReference type="Pfam" id="PF02627"/>
    </source>
</evidence>
<proteinExistence type="predicted"/>
<dbReference type="NCBIfam" id="TIGR01926">
    <property type="entry name" value="peroxid_rel"/>
    <property type="match status" value="1"/>
</dbReference>
<reference evidence="4" key="1">
    <citation type="submission" date="2016-10" db="EMBL/GenBank/DDBJ databases">
        <authorList>
            <person name="Varghese N."/>
            <person name="Submissions S."/>
        </authorList>
    </citation>
    <scope>NUCLEOTIDE SEQUENCE [LARGE SCALE GENOMIC DNA]</scope>
    <source>
        <strain evidence="4">DSM 22002</strain>
    </source>
</reference>
<evidence type="ECO:0000313" key="3">
    <source>
        <dbReference type="EMBL" id="SDH86360.1"/>
    </source>
</evidence>
<dbReference type="NCBIfam" id="TIGR00778">
    <property type="entry name" value="ahpD_dom"/>
    <property type="match status" value="1"/>
</dbReference>
<sequence length="386" mass="40969">MSTRDVLGDLLAASPSTAAARAARPEVVAQTQAAYDGLFATPQVLPTATLQAFAAIVARWQGSGPLADWHVAQGADPALLGDDLPADSRLRLLVEHLDIVTVAPALGTHEDQHVLAIGGITPDEIVLISQLVAATSHVVRVLAGYAAIDGRTLPEAAAPARTPHTRGREKDLGGRTIGGEQKPIAYTQEQLRWIPWVAAPEEDDLTPEQVDSFAAKATTNSVYFRLLSRVPAVLKARSAIDNAVFLGDHGLPRAERELAAAVASKVNDCIYCASVHARKATFQSKRSDDVDLLLAAELERDADWQPTDVAPLSAGQDERWAAIVDAAAHLSTLRPSLAPAHLDRLRALGVDNAALGDLVDATAFFAWANRLMLTLGEPALPVPATR</sequence>
<keyword evidence="4" id="KW-1185">Reference proteome</keyword>
<name>A0A1G8FWB7_9MICO</name>
<dbReference type="PANTHER" id="PTHR35446:SF2">
    <property type="entry name" value="CARBOXYMUCONOLACTONE DECARBOXYLASE-LIKE DOMAIN-CONTAINING PROTEIN"/>
    <property type="match status" value="1"/>
</dbReference>
<organism evidence="3 4">
    <name type="scientific">Agrococcus jejuensis</name>
    <dbReference type="NCBI Taxonomy" id="399736"/>
    <lineage>
        <taxon>Bacteria</taxon>
        <taxon>Bacillati</taxon>
        <taxon>Actinomycetota</taxon>
        <taxon>Actinomycetes</taxon>
        <taxon>Micrococcales</taxon>
        <taxon>Microbacteriaceae</taxon>
        <taxon>Agrococcus</taxon>
    </lineage>
</organism>
<dbReference type="AlphaFoldDB" id="A0A1G8FWB7"/>
<dbReference type="Pfam" id="PF02627">
    <property type="entry name" value="CMD"/>
    <property type="match status" value="1"/>
</dbReference>